<evidence type="ECO:0000313" key="2">
    <source>
        <dbReference type="EMBL" id="MCB6182022.1"/>
    </source>
</evidence>
<comment type="caution">
    <text evidence="2">The sequence shown here is derived from an EMBL/GenBank/DDBJ whole genome shotgun (WGS) entry which is preliminary data.</text>
</comment>
<proteinExistence type="predicted"/>
<keyword evidence="1" id="KW-0732">Signal</keyword>
<name>A0ABS8D1F6_9NEIS</name>
<dbReference type="Proteomes" id="UP001165395">
    <property type="component" value="Unassembled WGS sequence"/>
</dbReference>
<protein>
    <submittedName>
        <fullName evidence="2">YdgA family protein</fullName>
    </submittedName>
</protein>
<evidence type="ECO:0000256" key="1">
    <source>
        <dbReference type="SAM" id="SignalP"/>
    </source>
</evidence>
<gene>
    <name evidence="2" type="ORF">LIN78_00435</name>
</gene>
<dbReference type="RefSeq" id="WP_227177389.1">
    <property type="nucleotide sequence ID" value="NZ_JAJBZT010000001.1"/>
</dbReference>
<keyword evidence="3" id="KW-1185">Reference proteome</keyword>
<dbReference type="InterPro" id="IPR010352">
    <property type="entry name" value="DUF945"/>
</dbReference>
<reference evidence="2" key="1">
    <citation type="submission" date="2021-10" db="EMBL/GenBank/DDBJ databases">
        <title>The complete genome sequence of Leeia sp. TBRC 13508.</title>
        <authorList>
            <person name="Charoenyingcharoen P."/>
            <person name="Yukphan P."/>
        </authorList>
    </citation>
    <scope>NUCLEOTIDE SEQUENCE</scope>
    <source>
        <strain evidence="2">TBRC 13508</strain>
    </source>
</reference>
<evidence type="ECO:0000313" key="3">
    <source>
        <dbReference type="Proteomes" id="UP001165395"/>
    </source>
</evidence>
<sequence>MRPRYIAFSLMAAFSTSSPAFADTTVSDETNQVIQRIQEEQRSLVGQLVSLNHGKMVEASDKGFKDSVSLQLNMPCNLDRALCQYAKPYEIEFANQIAKLPDGSVKVTSTPLLNAAQRLVAAMFWKKGDPITLEHLLRADGSIYSTLSVQAFTFKEKKDSVNAAPLVLHFDTTADKASRQFNVGLDLVKVVSKTMSGQLKGFKTQGTLDLTHKELGYGKASGSLAAFEVKDANRYYPVQFRMLNVLGSSQSGANPEAGFTDSSADLSIQSIRVNKVNLKNFHFAISLRHIDNSIVELLNRFNKHEKQQKLSAIDEPGSIAFGELDELLDKLPSYVNTHPELEISDLSVNLGQGIFKFTGKVGLGDADATLKPAEAAQQAVIATAEFSVPRKAVIGFVTQVINSQKSMTASTRKSEIKNLNDQINSFTKMGWLVEEKGILKSAVRFEKNSLTINGVKQGK</sequence>
<accession>A0ABS8D1F6</accession>
<feature type="signal peptide" evidence="1">
    <location>
        <begin position="1"/>
        <end position="22"/>
    </location>
</feature>
<dbReference type="Pfam" id="PF06097">
    <property type="entry name" value="DUF945"/>
    <property type="match status" value="1"/>
</dbReference>
<organism evidence="2 3">
    <name type="scientific">Leeia speluncae</name>
    <dbReference type="NCBI Taxonomy" id="2884804"/>
    <lineage>
        <taxon>Bacteria</taxon>
        <taxon>Pseudomonadati</taxon>
        <taxon>Pseudomonadota</taxon>
        <taxon>Betaproteobacteria</taxon>
        <taxon>Neisseriales</taxon>
        <taxon>Leeiaceae</taxon>
        <taxon>Leeia</taxon>
    </lineage>
</organism>
<feature type="chain" id="PRO_5047370282" evidence="1">
    <location>
        <begin position="23"/>
        <end position="459"/>
    </location>
</feature>
<dbReference type="EMBL" id="JAJBZT010000001">
    <property type="protein sequence ID" value="MCB6182022.1"/>
    <property type="molecule type" value="Genomic_DNA"/>
</dbReference>